<dbReference type="Proteomes" id="UP000232149">
    <property type="component" value="Unassembled WGS sequence"/>
</dbReference>
<proteinExistence type="predicted"/>
<gene>
    <name evidence="1" type="ORF">CH376_21960</name>
</gene>
<evidence type="ECO:0000313" key="2">
    <source>
        <dbReference type="Proteomes" id="UP000232149"/>
    </source>
</evidence>
<dbReference type="EMBL" id="NPDU01000099">
    <property type="protein sequence ID" value="PJZ59759.1"/>
    <property type="molecule type" value="Genomic_DNA"/>
</dbReference>
<name>A0ABX4NU21_9LEPT</name>
<evidence type="ECO:0000313" key="1">
    <source>
        <dbReference type="EMBL" id="PJZ59759.1"/>
    </source>
</evidence>
<feature type="non-terminal residue" evidence="1">
    <location>
        <position position="39"/>
    </location>
</feature>
<organism evidence="1 2">
    <name type="scientific">Leptospira adleri</name>
    <dbReference type="NCBI Taxonomy" id="2023186"/>
    <lineage>
        <taxon>Bacteria</taxon>
        <taxon>Pseudomonadati</taxon>
        <taxon>Spirochaetota</taxon>
        <taxon>Spirochaetia</taxon>
        <taxon>Leptospirales</taxon>
        <taxon>Leptospiraceae</taxon>
        <taxon>Leptospira</taxon>
    </lineage>
</organism>
<sequence length="39" mass="4748">MKEFFKDIPVLHFKNGKEWENWLKKNHTNGSAIWVKFAK</sequence>
<comment type="caution">
    <text evidence="1">The sequence shown here is derived from an EMBL/GenBank/DDBJ whole genome shotgun (WGS) entry which is preliminary data.</text>
</comment>
<reference evidence="1 2" key="1">
    <citation type="submission" date="2017-07" db="EMBL/GenBank/DDBJ databases">
        <title>Leptospira spp. isolated from tropical soils.</title>
        <authorList>
            <person name="Thibeaux R."/>
            <person name="Iraola G."/>
            <person name="Ferres I."/>
            <person name="Bierque E."/>
            <person name="Girault D."/>
            <person name="Soupe-Gilbert M.-E."/>
            <person name="Picardeau M."/>
            <person name="Goarant C."/>
        </authorList>
    </citation>
    <scope>NUCLEOTIDE SEQUENCE [LARGE SCALE GENOMIC DNA]</scope>
    <source>
        <strain evidence="1 2">FH2-B-D1</strain>
    </source>
</reference>
<accession>A0ABX4NU21</accession>
<keyword evidence="2" id="KW-1185">Reference proteome</keyword>
<protein>
    <submittedName>
        <fullName evidence="1">Bacteriocin-protection protein</fullName>
    </submittedName>
</protein>